<dbReference type="Pfam" id="PF19040">
    <property type="entry name" value="SGNH"/>
    <property type="match status" value="1"/>
</dbReference>
<dbReference type="InterPro" id="IPR043968">
    <property type="entry name" value="SGNH"/>
</dbReference>
<feature type="transmembrane region" description="Helical" evidence="2">
    <location>
        <begin position="347"/>
        <end position="366"/>
    </location>
</feature>
<evidence type="ECO:0000313" key="6">
    <source>
        <dbReference type="Proteomes" id="UP000195981"/>
    </source>
</evidence>
<dbReference type="InterPro" id="IPR050879">
    <property type="entry name" value="Acyltransferase_3"/>
</dbReference>
<feature type="region of interest" description="Disordered" evidence="1">
    <location>
        <begin position="1"/>
        <end position="46"/>
    </location>
</feature>
<evidence type="ECO:0000259" key="4">
    <source>
        <dbReference type="Pfam" id="PF19040"/>
    </source>
</evidence>
<evidence type="ECO:0000313" key="5">
    <source>
        <dbReference type="EMBL" id="SLM88494.1"/>
    </source>
</evidence>
<feature type="transmembrane region" description="Helical" evidence="2">
    <location>
        <begin position="372"/>
        <end position="390"/>
    </location>
</feature>
<organism evidence="5 6">
    <name type="scientific">Brachybacterium nesterenkovii</name>
    <dbReference type="NCBI Taxonomy" id="47847"/>
    <lineage>
        <taxon>Bacteria</taxon>
        <taxon>Bacillati</taxon>
        <taxon>Actinomycetota</taxon>
        <taxon>Actinomycetes</taxon>
        <taxon>Micrococcales</taxon>
        <taxon>Dermabacteraceae</taxon>
        <taxon>Brachybacterium</taxon>
    </lineage>
</organism>
<feature type="transmembrane region" description="Helical" evidence="2">
    <location>
        <begin position="249"/>
        <end position="267"/>
    </location>
</feature>
<evidence type="ECO:0000259" key="3">
    <source>
        <dbReference type="Pfam" id="PF01757"/>
    </source>
</evidence>
<sequence>MVPAERSPRSGRGRRRGSARSPFAGLSAHGRPSGRCALTPSSDPSLSARRFRPELQGLRAVAILMVVCYHIWFDRVSGGVDIFLLISAFLLTDSFTRRLEADAPLEVVAYWGKAFKRLLAPAAIVIAGTMIAVALWYPPSRFADLVVQSLASATFWENWHLAFRGVDYYAADGDGVSPFQQFWSLSIQSQVFFLWPLLFALAALAHRRLRAPLRPTLLLVFGGIFTASLAWSVVSTASQQSFAYFDTRTRLWEFALGSLLALGLPLLESRMSSTDRPARVRAAAGWGGLVAILACGWIVDVQGAFPGWIALWPLGAAVVVIGAGDTRTRWGADRLLSSRPLRWVGDISYALYLVHWPILVTVALLVDDEHPDLVQGTAIVAASLLLGWLLTRFVDTPVRRWRWASARIWRAGAVITASLVLALAPAAVVQQHLQRDLPEAGQGPYIGAAAVGAETTPTPSRFQEDFVPSLDQLDEEWVWFDHPCDLGREILCDQLLPEGAAHEKTIVGYGNSHVQQFMGSLEPLARDRSWQLTRPTIGGCDYLLEQASQECVVWNEQMRELLVERPPDAVVLQATLIRREDGDREVPMPGYAEAGQFLLDHGIDVIAIRDAPRWPYQVPECVHANGEDSPACTMPRSEMYEATAPFAPLQQTTEARIFTIDPVDAFCPDGVCRPVIGNVLVFFDDNHPTRAFETTLAPEVERQLRDQGFSF</sequence>
<keyword evidence="2" id="KW-1133">Transmembrane helix</keyword>
<evidence type="ECO:0000256" key="2">
    <source>
        <dbReference type="SAM" id="Phobius"/>
    </source>
</evidence>
<feature type="domain" description="SGNH" evidence="4">
    <location>
        <begin position="499"/>
        <end position="701"/>
    </location>
</feature>
<feature type="transmembrane region" description="Helical" evidence="2">
    <location>
        <begin position="411"/>
        <end position="429"/>
    </location>
</feature>
<dbReference type="AlphaFoldDB" id="A0A1X6WU00"/>
<feature type="transmembrane region" description="Helical" evidence="2">
    <location>
        <begin position="217"/>
        <end position="237"/>
    </location>
</feature>
<dbReference type="Proteomes" id="UP000195981">
    <property type="component" value="Unassembled WGS sequence"/>
</dbReference>
<dbReference type="RefSeq" id="WP_087102133.1">
    <property type="nucleotide sequence ID" value="NZ_FWFG01000016.1"/>
</dbReference>
<name>A0A1X6WU00_9MICO</name>
<evidence type="ECO:0000256" key="1">
    <source>
        <dbReference type="SAM" id="MobiDB-lite"/>
    </source>
</evidence>
<dbReference type="GO" id="GO:0016747">
    <property type="term" value="F:acyltransferase activity, transferring groups other than amino-acyl groups"/>
    <property type="evidence" value="ECO:0007669"/>
    <property type="project" value="InterPro"/>
</dbReference>
<dbReference type="Pfam" id="PF01757">
    <property type="entry name" value="Acyl_transf_3"/>
    <property type="match status" value="1"/>
</dbReference>
<feature type="transmembrane region" description="Helical" evidence="2">
    <location>
        <begin position="118"/>
        <end position="137"/>
    </location>
</feature>
<dbReference type="OrthoDB" id="3404679at2"/>
<dbReference type="GO" id="GO:0016020">
    <property type="term" value="C:membrane"/>
    <property type="evidence" value="ECO:0007669"/>
    <property type="project" value="TreeGrafter"/>
</dbReference>
<protein>
    <recommendedName>
        <fullName evidence="7">Acyltransferase</fullName>
    </recommendedName>
</protein>
<keyword evidence="2" id="KW-0812">Transmembrane</keyword>
<feature type="compositionally biased region" description="Basic residues" evidence="1">
    <location>
        <begin position="9"/>
        <end position="18"/>
    </location>
</feature>
<dbReference type="PANTHER" id="PTHR23028:SF53">
    <property type="entry name" value="ACYL_TRANSF_3 DOMAIN-CONTAINING PROTEIN"/>
    <property type="match status" value="1"/>
</dbReference>
<feature type="domain" description="Acyltransferase 3" evidence="3">
    <location>
        <begin position="54"/>
        <end position="392"/>
    </location>
</feature>
<reference evidence="5 6" key="1">
    <citation type="submission" date="2017-02" db="EMBL/GenBank/DDBJ databases">
        <authorList>
            <person name="Peterson S.W."/>
        </authorList>
    </citation>
    <scope>NUCLEOTIDE SEQUENCE [LARGE SCALE GENOMIC DNA]</scope>
    <source>
        <strain evidence="5 6">CIP104813</strain>
    </source>
</reference>
<keyword evidence="2" id="KW-0472">Membrane</keyword>
<gene>
    <name evidence="5" type="ORF">FM110_01875</name>
</gene>
<feature type="transmembrane region" description="Helical" evidence="2">
    <location>
        <begin position="305"/>
        <end position="326"/>
    </location>
</feature>
<dbReference type="GO" id="GO:0009103">
    <property type="term" value="P:lipopolysaccharide biosynthetic process"/>
    <property type="evidence" value="ECO:0007669"/>
    <property type="project" value="TreeGrafter"/>
</dbReference>
<keyword evidence="6" id="KW-1185">Reference proteome</keyword>
<dbReference type="EMBL" id="FWFG01000016">
    <property type="protein sequence ID" value="SLM88494.1"/>
    <property type="molecule type" value="Genomic_DNA"/>
</dbReference>
<proteinExistence type="predicted"/>
<accession>A0A1X6WU00</accession>
<feature type="transmembrane region" description="Helical" evidence="2">
    <location>
        <begin position="279"/>
        <end position="299"/>
    </location>
</feature>
<evidence type="ECO:0008006" key="7">
    <source>
        <dbReference type="Google" id="ProtNLM"/>
    </source>
</evidence>
<dbReference type="PANTHER" id="PTHR23028">
    <property type="entry name" value="ACETYLTRANSFERASE"/>
    <property type="match status" value="1"/>
</dbReference>
<dbReference type="InterPro" id="IPR002656">
    <property type="entry name" value="Acyl_transf_3_dom"/>
</dbReference>
<feature type="transmembrane region" description="Helical" evidence="2">
    <location>
        <begin position="182"/>
        <end position="205"/>
    </location>
</feature>